<accession>A0A9I9E720</accession>
<dbReference type="EnsemblPlants" id="MELO3C029676.2.1">
    <property type="protein sequence ID" value="MELO3C029676.2.1"/>
    <property type="gene ID" value="MELO3C029676.2"/>
</dbReference>
<evidence type="ECO:0000256" key="1">
    <source>
        <dbReference type="SAM" id="MobiDB-lite"/>
    </source>
</evidence>
<proteinExistence type="predicted"/>
<feature type="compositionally biased region" description="Acidic residues" evidence="1">
    <location>
        <begin position="25"/>
        <end position="36"/>
    </location>
</feature>
<feature type="compositionally biased region" description="Polar residues" evidence="1">
    <location>
        <begin position="9"/>
        <end position="18"/>
    </location>
</feature>
<dbReference type="AlphaFoldDB" id="A0A9I9E720"/>
<name>A0A9I9E720_CUCME</name>
<evidence type="ECO:0000313" key="2">
    <source>
        <dbReference type="EnsemblPlants" id="MELO3C029676.2.1"/>
    </source>
</evidence>
<sequence>MRVREGGFQNLSSSSAGGTTMKDESAEDGTTEDGATEDGTNQLSIQKHIVNHYVKLLGVEPNSRLAMYIVRNSDLPTLYLAFRELKEFPMALPTTSKIPLPTWFLSCPTPNVTSCVISHTQGSLPPLHGVTLLKSSCYTANPNSTHQGLTVFPTTRKA</sequence>
<organism evidence="2">
    <name type="scientific">Cucumis melo</name>
    <name type="common">Muskmelon</name>
    <dbReference type="NCBI Taxonomy" id="3656"/>
    <lineage>
        <taxon>Eukaryota</taxon>
        <taxon>Viridiplantae</taxon>
        <taxon>Streptophyta</taxon>
        <taxon>Embryophyta</taxon>
        <taxon>Tracheophyta</taxon>
        <taxon>Spermatophyta</taxon>
        <taxon>Magnoliopsida</taxon>
        <taxon>eudicotyledons</taxon>
        <taxon>Gunneridae</taxon>
        <taxon>Pentapetalae</taxon>
        <taxon>rosids</taxon>
        <taxon>fabids</taxon>
        <taxon>Cucurbitales</taxon>
        <taxon>Cucurbitaceae</taxon>
        <taxon>Benincaseae</taxon>
        <taxon>Cucumis</taxon>
    </lineage>
</organism>
<protein>
    <submittedName>
        <fullName evidence="2">Uncharacterized protein</fullName>
    </submittedName>
</protein>
<feature type="region of interest" description="Disordered" evidence="1">
    <location>
        <begin position="1"/>
        <end position="38"/>
    </location>
</feature>
<dbReference type="Gramene" id="MELO3C029676.2.1">
    <property type="protein sequence ID" value="MELO3C029676.2.1"/>
    <property type="gene ID" value="MELO3C029676.2"/>
</dbReference>
<reference evidence="2" key="1">
    <citation type="submission" date="2023-03" db="UniProtKB">
        <authorList>
            <consortium name="EnsemblPlants"/>
        </authorList>
    </citation>
    <scope>IDENTIFICATION</scope>
</reference>